<keyword evidence="8" id="KW-1185">Reference proteome</keyword>
<comment type="subcellular location">
    <subcellularLocation>
        <location evidence="1">Nucleus</location>
    </subcellularLocation>
</comment>
<evidence type="ECO:0000256" key="2">
    <source>
        <dbReference type="ARBA" id="ARBA00022723"/>
    </source>
</evidence>
<name>A0A9P7RYM3_9AGAR</name>
<dbReference type="OrthoDB" id="2309723at2759"/>
<dbReference type="EMBL" id="CM032185">
    <property type="protein sequence ID" value="KAG7091822.1"/>
    <property type="molecule type" value="Genomic_DNA"/>
</dbReference>
<comment type="caution">
    <text evidence="7">The sequence shown here is derived from an EMBL/GenBank/DDBJ whole genome shotgun (WGS) entry which is preliminary data.</text>
</comment>
<dbReference type="CDD" id="cd12148">
    <property type="entry name" value="fungal_TF_MHR"/>
    <property type="match status" value="1"/>
</dbReference>
<dbReference type="GeneID" id="66077302"/>
<dbReference type="RefSeq" id="XP_043008292.1">
    <property type="nucleotide sequence ID" value="XM_043153009.1"/>
</dbReference>
<dbReference type="Proteomes" id="UP001049176">
    <property type="component" value="Chromosome 5"/>
</dbReference>
<feature type="region of interest" description="Disordered" evidence="6">
    <location>
        <begin position="27"/>
        <end position="46"/>
    </location>
</feature>
<keyword evidence="3" id="KW-0805">Transcription regulation</keyword>
<keyword evidence="2" id="KW-0479">Metal-binding</keyword>
<keyword evidence="5" id="KW-0539">Nucleus</keyword>
<evidence type="ECO:0008006" key="9">
    <source>
        <dbReference type="Google" id="ProtNLM"/>
    </source>
</evidence>
<protein>
    <recommendedName>
        <fullName evidence="9">Transcription factor domain-containing protein</fullName>
    </recommendedName>
</protein>
<proteinExistence type="predicted"/>
<reference evidence="7" key="1">
    <citation type="journal article" date="2021" name="Genome Biol. Evol.">
        <title>The assembled and annotated genome of the fairy-ring fungus Marasmius oreades.</title>
        <authorList>
            <person name="Hiltunen M."/>
            <person name="Ament-Velasquez S.L."/>
            <person name="Johannesson H."/>
        </authorList>
    </citation>
    <scope>NUCLEOTIDE SEQUENCE</scope>
    <source>
        <strain evidence="7">03SP1</strain>
    </source>
</reference>
<dbReference type="PANTHER" id="PTHR47338">
    <property type="entry name" value="ZN(II)2CYS6 TRANSCRIPTION FACTOR (EUROFUNG)-RELATED"/>
    <property type="match status" value="1"/>
</dbReference>
<dbReference type="GO" id="GO:0000981">
    <property type="term" value="F:DNA-binding transcription factor activity, RNA polymerase II-specific"/>
    <property type="evidence" value="ECO:0007669"/>
    <property type="project" value="InterPro"/>
</dbReference>
<evidence type="ECO:0000256" key="6">
    <source>
        <dbReference type="SAM" id="MobiDB-lite"/>
    </source>
</evidence>
<evidence type="ECO:0000256" key="3">
    <source>
        <dbReference type="ARBA" id="ARBA00023015"/>
    </source>
</evidence>
<keyword evidence="4" id="KW-0804">Transcription</keyword>
<dbReference type="GO" id="GO:0005634">
    <property type="term" value="C:nucleus"/>
    <property type="evidence" value="ECO:0007669"/>
    <property type="project" value="UniProtKB-SubCell"/>
</dbReference>
<dbReference type="KEGG" id="more:E1B28_008226"/>
<sequence length="511" mass="56309">MLEDNISRLEQRIRELESAEDPSAIRLHNPYSRTGYRSTPSPSQGNQREFYENQSITALTNFNQEPPVDLRQVYLTWFFSYYGSVFGMFLNESLLLKGACSALPLGHPSRPSPALLHTIYYIISHLRDTSPHVHPSQNPPHVTLSQVLQQVSNMLSSSHPKRLIHTIQAEVLLSNYFFLTKRILEGKYHLNTAISLAAGAGLHLIRSPSSHRQLLSTSAIPTCASYVEEGERINAFWVVYCMSNLWDTVCSNSVAFDVVFDSGREGRRIDTPWPRDMLDYEQDGIPTGLTNHSTVKNFLASSSTNCDVQGTSGITLYSKATILFARATSLANSSPNNMSSSDRQTFLADFNHTDRLIDSFASGLPSIPSERSPSTIHLAVLTHTLTYAAAIQLHSVFSGTDGRSSSKSLALAGVAVGLLPLFIDALRQSPDVARLPTVDPAFGLLWGIVGNVLVKEVRRVRARSISTASVGKENGLLDMLHTLVATMEGLKSHSAFMAYQLDTLKEAMKVP</sequence>
<accession>A0A9P7RYM3</accession>
<gene>
    <name evidence="7" type="ORF">E1B28_008226</name>
</gene>
<dbReference type="InterPro" id="IPR050815">
    <property type="entry name" value="TF_fung"/>
</dbReference>
<evidence type="ECO:0000256" key="4">
    <source>
        <dbReference type="ARBA" id="ARBA00023163"/>
    </source>
</evidence>
<feature type="compositionally biased region" description="Polar residues" evidence="6">
    <location>
        <begin position="31"/>
        <end position="46"/>
    </location>
</feature>
<evidence type="ECO:0000256" key="1">
    <source>
        <dbReference type="ARBA" id="ARBA00004123"/>
    </source>
</evidence>
<dbReference type="GO" id="GO:0046872">
    <property type="term" value="F:metal ion binding"/>
    <property type="evidence" value="ECO:0007669"/>
    <property type="project" value="UniProtKB-KW"/>
</dbReference>
<organism evidence="7 8">
    <name type="scientific">Marasmius oreades</name>
    <name type="common">fairy-ring Marasmius</name>
    <dbReference type="NCBI Taxonomy" id="181124"/>
    <lineage>
        <taxon>Eukaryota</taxon>
        <taxon>Fungi</taxon>
        <taxon>Dikarya</taxon>
        <taxon>Basidiomycota</taxon>
        <taxon>Agaricomycotina</taxon>
        <taxon>Agaricomycetes</taxon>
        <taxon>Agaricomycetidae</taxon>
        <taxon>Agaricales</taxon>
        <taxon>Marasmiineae</taxon>
        <taxon>Marasmiaceae</taxon>
        <taxon>Marasmius</taxon>
    </lineage>
</organism>
<evidence type="ECO:0000256" key="5">
    <source>
        <dbReference type="ARBA" id="ARBA00023242"/>
    </source>
</evidence>
<dbReference type="PANTHER" id="PTHR47338:SF29">
    <property type="entry name" value="ZN(2)-C6 FUNGAL-TYPE DOMAIN-CONTAINING PROTEIN"/>
    <property type="match status" value="1"/>
</dbReference>
<dbReference type="AlphaFoldDB" id="A0A9P7RYM3"/>
<evidence type="ECO:0000313" key="7">
    <source>
        <dbReference type="EMBL" id="KAG7091822.1"/>
    </source>
</evidence>
<evidence type="ECO:0000313" key="8">
    <source>
        <dbReference type="Proteomes" id="UP001049176"/>
    </source>
</evidence>